<dbReference type="PROSITE" id="PS00455">
    <property type="entry name" value="AMP_BINDING"/>
    <property type="match status" value="1"/>
</dbReference>
<proteinExistence type="predicted"/>
<dbReference type="InterPro" id="IPR000873">
    <property type="entry name" value="AMP-dep_synth/lig_dom"/>
</dbReference>
<evidence type="ECO:0000259" key="1">
    <source>
        <dbReference type="Pfam" id="PF00501"/>
    </source>
</evidence>
<protein>
    <submittedName>
        <fullName evidence="3">AMP-binding protein</fullName>
    </submittedName>
</protein>
<reference evidence="3" key="1">
    <citation type="submission" date="2021-03" db="EMBL/GenBank/DDBJ databases">
        <title>Ottowia sp. 27C isolated from the cloaca of a Giant Asian pond turtle (Heosemys grandis).</title>
        <authorList>
            <person name="Spergser J."/>
            <person name="Busse H.-J."/>
        </authorList>
    </citation>
    <scope>NUCLEOTIDE SEQUENCE</scope>
    <source>
        <strain evidence="3">27C</strain>
    </source>
</reference>
<evidence type="ECO:0000313" key="4">
    <source>
        <dbReference type="Proteomes" id="UP000663903"/>
    </source>
</evidence>
<dbReference type="PANTHER" id="PTHR43767">
    <property type="entry name" value="LONG-CHAIN-FATTY-ACID--COA LIGASE"/>
    <property type="match status" value="1"/>
</dbReference>
<dbReference type="SUPFAM" id="SSF56801">
    <property type="entry name" value="Acetyl-CoA synthetase-like"/>
    <property type="match status" value="1"/>
</dbReference>
<name>A0A975CGI8_9BURK</name>
<dbReference type="GO" id="GO:0016878">
    <property type="term" value="F:acid-thiol ligase activity"/>
    <property type="evidence" value="ECO:0007669"/>
    <property type="project" value="UniProtKB-ARBA"/>
</dbReference>
<evidence type="ECO:0000313" key="3">
    <source>
        <dbReference type="EMBL" id="QTD45144.1"/>
    </source>
</evidence>
<accession>A0A975CGI8</accession>
<gene>
    <name evidence="3" type="ORF">J1M35_19320</name>
</gene>
<keyword evidence="4" id="KW-1185">Reference proteome</keyword>
<evidence type="ECO:0000259" key="2">
    <source>
        <dbReference type="Pfam" id="PF13193"/>
    </source>
</evidence>
<dbReference type="Proteomes" id="UP000663903">
    <property type="component" value="Chromosome"/>
</dbReference>
<dbReference type="InterPro" id="IPR020845">
    <property type="entry name" value="AMP-binding_CS"/>
</dbReference>
<organism evidence="3 4">
    <name type="scientific">Ottowia testudinis</name>
    <dbReference type="NCBI Taxonomy" id="2816950"/>
    <lineage>
        <taxon>Bacteria</taxon>
        <taxon>Pseudomonadati</taxon>
        <taxon>Pseudomonadota</taxon>
        <taxon>Betaproteobacteria</taxon>
        <taxon>Burkholderiales</taxon>
        <taxon>Comamonadaceae</taxon>
        <taxon>Ottowia</taxon>
    </lineage>
</organism>
<dbReference type="InterPro" id="IPR045851">
    <property type="entry name" value="AMP-bd_C_sf"/>
</dbReference>
<dbReference type="Pfam" id="PF13193">
    <property type="entry name" value="AMP-binding_C"/>
    <property type="match status" value="1"/>
</dbReference>
<feature type="domain" description="AMP-binding enzyme C-terminal" evidence="2">
    <location>
        <begin position="449"/>
        <end position="524"/>
    </location>
</feature>
<sequence>MLADQPLHEHLRRHAREKPGAPAIVWYGRAITWRELDGWSDALGAHLQSLGVARGEPVALFMNNCPQYMVAHYAIQKIGAVVCPCGPLNKAHELQYQLSDLQARVIIAADNLLPIVNQVRGQTALQHVLAVRYADLLPAPPAIDLPAELQAAPAPLPAGCTDMLQIAKQGAQAGQAPGPENIAMDDIALMTYTSGTTGLPKGAMLSLGNALFKASVTARSNGIGPGDVALSVAPLYHIAGMLMGVNVPILVGATQVLLFRFDPVAVLQAMDRYKVTHWYSIAPMNVACMQVADHHHYDLKSLLRNPVTSFGITFTEPLAAQWQAFTQGPCLSYEAAYGLSETHTMDTGMPPDAIRWGTHGQPMPGVTIRIVDPDTGAEKPAGEVGEITVRSPGNFKGYWQKPEATAATLRDDWVWTGDQGKLDAEGYLTFVGRTKEMIKVSGYSVFPEEVESILIKHPAVAQAAVLAEPDADKGEVVKAFVVRKPGAEVSAEELIAWSRDNMAAYKVPKHVEFIDALPATGAGKVLRRLLRPG</sequence>
<dbReference type="Gene3D" id="3.30.300.30">
    <property type="match status" value="1"/>
</dbReference>
<dbReference type="InterPro" id="IPR025110">
    <property type="entry name" value="AMP-bd_C"/>
</dbReference>
<dbReference type="EMBL" id="CP071796">
    <property type="protein sequence ID" value="QTD45144.1"/>
    <property type="molecule type" value="Genomic_DNA"/>
</dbReference>
<dbReference type="KEGG" id="otd:J1M35_19320"/>
<dbReference type="RefSeq" id="WP_208008896.1">
    <property type="nucleotide sequence ID" value="NZ_CP071796.1"/>
</dbReference>
<dbReference type="PANTHER" id="PTHR43767:SF1">
    <property type="entry name" value="NONRIBOSOMAL PEPTIDE SYNTHASE PES1 (EUROFUNG)-RELATED"/>
    <property type="match status" value="1"/>
</dbReference>
<dbReference type="AlphaFoldDB" id="A0A975CGI8"/>
<dbReference type="InterPro" id="IPR042099">
    <property type="entry name" value="ANL_N_sf"/>
</dbReference>
<dbReference type="Pfam" id="PF00501">
    <property type="entry name" value="AMP-binding"/>
    <property type="match status" value="1"/>
</dbReference>
<feature type="domain" description="AMP-dependent synthetase/ligase" evidence="1">
    <location>
        <begin position="11"/>
        <end position="399"/>
    </location>
</feature>
<dbReference type="InterPro" id="IPR050237">
    <property type="entry name" value="ATP-dep_AMP-bd_enzyme"/>
</dbReference>
<dbReference type="Gene3D" id="3.40.50.12780">
    <property type="entry name" value="N-terminal domain of ligase-like"/>
    <property type="match status" value="1"/>
</dbReference>